<keyword evidence="3" id="KW-1185">Reference proteome</keyword>
<proteinExistence type="evidence at protein level"/>
<keyword evidence="5" id="KW-1267">Proteomics identification</keyword>
<dbReference type="eggNOG" id="ENOG502SGB4">
    <property type="taxonomic scope" value="Eukaryota"/>
</dbReference>
<dbReference type="InParanoid" id="Q17871"/>
<dbReference type="EMBL" id="BX284604">
    <property type="protein sequence ID" value="CAA90971.1"/>
    <property type="molecule type" value="Genomic_DNA"/>
</dbReference>
<gene>
    <name evidence="2 4" type="ORF">C09G9.1</name>
    <name evidence="2" type="ORF">CELE_C09G9.1</name>
</gene>
<dbReference type="HOGENOM" id="CLU_047307_0_0_1"/>
<dbReference type="WormBase" id="C09G9.1a">
    <property type="protein sequence ID" value="CE03000"/>
    <property type="gene ID" value="WBGene00007492"/>
</dbReference>
<dbReference type="PANTHER" id="PTHR38640">
    <property type="entry name" value="GEO09659P1"/>
    <property type="match status" value="1"/>
</dbReference>
<dbReference type="PIR" id="T19149">
    <property type="entry name" value="T19149"/>
</dbReference>
<name>Q17871_CAEEL</name>
<reference evidence="2 3" key="1">
    <citation type="journal article" date="1998" name="Science">
        <title>Genome sequence of the nematode C. elegans: a platform for investigating biology.</title>
        <authorList>
            <consortium name="The C. elegans sequencing consortium"/>
            <person name="Sulson J.E."/>
            <person name="Waterston R."/>
        </authorList>
    </citation>
    <scope>NUCLEOTIDE SEQUENCE [LARGE SCALE GENOMIC DNA]</scope>
    <source>
        <strain evidence="2 3">Bristol N2</strain>
    </source>
</reference>
<evidence type="ECO:0000256" key="1">
    <source>
        <dbReference type="SAM" id="MobiDB-lite"/>
    </source>
</evidence>
<dbReference type="Bgee" id="WBGene00007492">
    <property type="expression patterns" value="Expressed in adult organism and 4 other cell types or tissues"/>
</dbReference>
<dbReference type="FunCoup" id="Q17871">
    <property type="interactions" value="1528"/>
</dbReference>
<feature type="region of interest" description="Disordered" evidence="1">
    <location>
        <begin position="164"/>
        <end position="259"/>
    </location>
</feature>
<dbReference type="AlphaFoldDB" id="Q17871"/>
<dbReference type="PaxDb" id="6239-C09G9.1a"/>
<dbReference type="UCSC" id="C09G9.1.1">
    <property type="organism name" value="c. elegans"/>
</dbReference>
<dbReference type="AGR" id="WB:WBGene00007492"/>
<dbReference type="Proteomes" id="UP000001940">
    <property type="component" value="Chromosome IV"/>
</dbReference>
<dbReference type="CTD" id="177702"/>
<protein>
    <submittedName>
        <fullName evidence="2">Rhomboid domain-containing protein</fullName>
    </submittedName>
</protein>
<dbReference type="ExpressionAtlas" id="Q17871">
    <property type="expression patterns" value="baseline and differential"/>
</dbReference>
<dbReference type="STRING" id="6239.C09G9.1a.1"/>
<feature type="compositionally biased region" description="Polar residues" evidence="1">
    <location>
        <begin position="220"/>
        <end position="236"/>
    </location>
</feature>
<feature type="compositionally biased region" description="Polar residues" evidence="1">
    <location>
        <begin position="177"/>
        <end position="186"/>
    </location>
</feature>
<accession>Q17871</accession>
<dbReference type="GeneID" id="177702"/>
<feature type="compositionally biased region" description="Polar residues" evidence="1">
    <location>
        <begin position="244"/>
        <end position="254"/>
    </location>
</feature>
<evidence type="ECO:0000313" key="2">
    <source>
        <dbReference type="EMBL" id="CAA90971.1"/>
    </source>
</evidence>
<dbReference type="OrthoDB" id="5915502at2759"/>
<evidence type="ECO:0000313" key="4">
    <source>
        <dbReference type="WormBase" id="C09G9.1a"/>
    </source>
</evidence>
<dbReference type="PeptideAtlas" id="Q17871"/>
<organism evidence="2 3">
    <name type="scientific">Caenorhabditis elegans</name>
    <dbReference type="NCBI Taxonomy" id="6239"/>
    <lineage>
        <taxon>Eukaryota</taxon>
        <taxon>Metazoa</taxon>
        <taxon>Ecdysozoa</taxon>
        <taxon>Nematoda</taxon>
        <taxon>Chromadorea</taxon>
        <taxon>Rhabditida</taxon>
        <taxon>Rhabditina</taxon>
        <taxon>Rhabditomorpha</taxon>
        <taxon>Rhabditoidea</taxon>
        <taxon>Rhabditidae</taxon>
        <taxon>Peloderinae</taxon>
        <taxon>Caenorhabditis</taxon>
    </lineage>
</organism>
<evidence type="ECO:0000313" key="3">
    <source>
        <dbReference type="Proteomes" id="UP000001940"/>
    </source>
</evidence>
<evidence type="ECO:0007829" key="5">
    <source>
        <dbReference type="PeptideAtlas" id="Q17871"/>
    </source>
</evidence>
<dbReference type="PANTHER" id="PTHR38640:SF1">
    <property type="entry name" value="GEO09659P1"/>
    <property type="match status" value="1"/>
</dbReference>
<sequence>MGILDHPSSSSGIQSGGGTFGIDWAKWFPPVTSRSFLSHYLPASGALSHTLYTVHLFSPNIISSLFPTGDLAVSNTILFNANVGLGFYVYFRRHLHRVNPWERVEFSVLSSTLFNFGSLLAAVLIKALIPAKSPTWLKSLTATVLSGYLLSRAAKYMGILDHRSSRGSVSPARSVLSRRQTASRSSHAAEVTPPPASYAPETPRSVASTSYYSPSELHLDTTSSVQLETPPQSHESGSFMPMTPSATEHSSSEFGQDLEDAGDRHENYRYLHSYALNNLNHSRPKKETILRRTTMNQKNQLATPQKQLRRSSETMAPMCFVTPEPSWKELDVGVYTPPPSRMDFTPQASKKLTKSSKSVKIIQKKSRRIPNEKDDFDRFLDAVQWHAPLILVPVAFGCWITGSVPILSPTLRFIFA</sequence>
<dbReference type="RefSeq" id="NP_501536.1">
    <property type="nucleotide sequence ID" value="NM_069135.7"/>
</dbReference>